<dbReference type="InterPro" id="IPR036291">
    <property type="entry name" value="NAD(P)-bd_dom_sf"/>
</dbReference>
<reference evidence="4 5" key="1">
    <citation type="submission" date="2021-12" db="EMBL/GenBank/DDBJ databases">
        <title>Discovery of the Pendulisporaceae a myxobacterial family with distinct sporulation behavior and unique specialized metabolism.</title>
        <authorList>
            <person name="Garcia R."/>
            <person name="Popoff A."/>
            <person name="Bader C.D."/>
            <person name="Loehr J."/>
            <person name="Walesch S."/>
            <person name="Walt C."/>
            <person name="Boldt J."/>
            <person name="Bunk B."/>
            <person name="Haeckl F.J.F.P.J."/>
            <person name="Gunesch A.P."/>
            <person name="Birkelbach J."/>
            <person name="Nuebel U."/>
            <person name="Pietschmann T."/>
            <person name="Bach T."/>
            <person name="Mueller R."/>
        </authorList>
    </citation>
    <scope>NUCLEOTIDE SEQUENCE [LARGE SCALE GENOMIC DNA]</scope>
    <source>
        <strain evidence="4 5">MSr11954</strain>
    </source>
</reference>
<comment type="similarity">
    <text evidence="1">Belongs to the NAD(P)-dependent epimerase/dehydratase family. SDR39U1 subfamily.</text>
</comment>
<dbReference type="InterPro" id="IPR010099">
    <property type="entry name" value="SDR39U1"/>
</dbReference>
<organism evidence="4 5">
    <name type="scientific">Pendulispora albinea</name>
    <dbReference type="NCBI Taxonomy" id="2741071"/>
    <lineage>
        <taxon>Bacteria</taxon>
        <taxon>Pseudomonadati</taxon>
        <taxon>Myxococcota</taxon>
        <taxon>Myxococcia</taxon>
        <taxon>Myxococcales</taxon>
        <taxon>Sorangiineae</taxon>
        <taxon>Pendulisporaceae</taxon>
        <taxon>Pendulispora</taxon>
    </lineage>
</organism>
<evidence type="ECO:0000313" key="5">
    <source>
        <dbReference type="Proteomes" id="UP001370348"/>
    </source>
</evidence>
<dbReference type="SUPFAM" id="SSF51735">
    <property type="entry name" value="NAD(P)-binding Rossmann-fold domains"/>
    <property type="match status" value="1"/>
</dbReference>
<dbReference type="Proteomes" id="UP001370348">
    <property type="component" value="Chromosome"/>
</dbReference>
<dbReference type="NCBIfam" id="TIGR01777">
    <property type="entry name" value="yfcH"/>
    <property type="match status" value="1"/>
</dbReference>
<feature type="domain" description="DUF1731" evidence="3">
    <location>
        <begin position="249"/>
        <end position="294"/>
    </location>
</feature>
<dbReference type="PANTHER" id="PTHR11092:SF0">
    <property type="entry name" value="EPIMERASE FAMILY PROTEIN SDR39U1"/>
    <property type="match status" value="1"/>
</dbReference>
<protein>
    <submittedName>
        <fullName evidence="4">TIGR01777 family oxidoreductase</fullName>
    </submittedName>
</protein>
<dbReference type="Pfam" id="PF01370">
    <property type="entry name" value="Epimerase"/>
    <property type="match status" value="1"/>
</dbReference>
<evidence type="ECO:0000259" key="2">
    <source>
        <dbReference type="Pfam" id="PF01370"/>
    </source>
</evidence>
<evidence type="ECO:0000259" key="3">
    <source>
        <dbReference type="Pfam" id="PF08338"/>
    </source>
</evidence>
<dbReference type="PANTHER" id="PTHR11092">
    <property type="entry name" value="SUGAR NUCLEOTIDE EPIMERASE RELATED"/>
    <property type="match status" value="1"/>
</dbReference>
<evidence type="ECO:0000313" key="4">
    <source>
        <dbReference type="EMBL" id="WXB15846.1"/>
    </source>
</evidence>
<dbReference type="Pfam" id="PF08338">
    <property type="entry name" value="DUF1731"/>
    <property type="match status" value="1"/>
</dbReference>
<proteinExistence type="inferred from homology"/>
<dbReference type="Gene3D" id="3.40.50.720">
    <property type="entry name" value="NAD(P)-binding Rossmann-like Domain"/>
    <property type="match status" value="1"/>
</dbReference>
<keyword evidence="5" id="KW-1185">Reference proteome</keyword>
<dbReference type="EMBL" id="CP089984">
    <property type="protein sequence ID" value="WXB15846.1"/>
    <property type="molecule type" value="Genomic_DNA"/>
</dbReference>
<dbReference type="InterPro" id="IPR001509">
    <property type="entry name" value="Epimerase_deHydtase"/>
</dbReference>
<dbReference type="RefSeq" id="WP_394825480.1">
    <property type="nucleotide sequence ID" value="NZ_CP089984.1"/>
</dbReference>
<gene>
    <name evidence="4" type="ORF">LZC94_00945</name>
</gene>
<accession>A0ABZ2LY38</accession>
<name>A0ABZ2LY38_9BACT</name>
<sequence>MRALITGATGLLGRKLLPKVDSAVVLTRDTGRMHRDLGSVEAYAWDPETGPAPREALRGVDVVFNLLGEPVAGRWTKEKKRRIADSRAIGTRNLVAALETAPVRPRVLVSASAVGYYGDAGDTVLDEEALPGRDFMAEVAVQWEREALRARTFGVRVVCLRIGIVLAQGGGALGAMLLPFRMGVGGPLAGGKQWMPWIHIDDVIGLMLHAKGNDAVVGAVNAVAPNPVTNAEFARALGHAVHRPAILPVPKLALQVAFGEMSQVLFASIRAVPRAALRSGYTFRYTDLGEALAATVGT</sequence>
<evidence type="ECO:0000256" key="1">
    <source>
        <dbReference type="ARBA" id="ARBA00009353"/>
    </source>
</evidence>
<dbReference type="InterPro" id="IPR013549">
    <property type="entry name" value="DUF1731"/>
</dbReference>
<feature type="domain" description="NAD-dependent epimerase/dehydratase" evidence="2">
    <location>
        <begin position="3"/>
        <end position="213"/>
    </location>
</feature>